<gene>
    <name evidence="2" type="ORF">SCL_0893</name>
</gene>
<dbReference type="EMBL" id="AP014879">
    <property type="protein sequence ID" value="BAV33213.1"/>
    <property type="molecule type" value="Genomic_DNA"/>
</dbReference>
<protein>
    <submittedName>
        <fullName evidence="2">Uncharacterized protein</fullName>
    </submittedName>
</protein>
<dbReference type="AlphaFoldDB" id="A0A1B4XEK5"/>
<feature type="transmembrane region" description="Helical" evidence="1">
    <location>
        <begin position="98"/>
        <end position="116"/>
    </location>
</feature>
<proteinExistence type="predicted"/>
<keyword evidence="1" id="KW-0812">Transmembrane</keyword>
<dbReference type="OrthoDB" id="6401090at2"/>
<name>A0A1B4XEK5_9GAMM</name>
<evidence type="ECO:0000256" key="1">
    <source>
        <dbReference type="SAM" id="Phobius"/>
    </source>
</evidence>
<dbReference type="KEGG" id="slim:SCL_0893"/>
<dbReference type="RefSeq" id="WP_148664978.1">
    <property type="nucleotide sequence ID" value="NZ_AP014879.1"/>
</dbReference>
<sequence>MSQQQAVMRASQAVPRPAAAKKETRDASLRIWLWPVLALLVIAGWAVRNGGYYEAGDDFGYYLGVVGGLMMLTLLLYSLRKHIRFMHNWGPTRHWFRLHMFLGITGPTLILFHSTFRAGSVNAIVALSCMVLVAGSGIIGRVIYRKIHHGLYGRSATLQEVQTNLGIVGGDVKSKFHFAPHLEARLKAFEASTLGEHTSAWSRFWLFVTVGMRARWTYHLVTRELKRLGRDHARKHAWDTDKLEKRLVAGKMAIRHYLDAIIDVARFSAYERLFSLWHVLHVPFVFMLIISGIAHVIAVHMY</sequence>
<dbReference type="Proteomes" id="UP000243180">
    <property type="component" value="Chromosome"/>
</dbReference>
<feature type="transmembrane region" description="Helical" evidence="1">
    <location>
        <begin position="276"/>
        <end position="298"/>
    </location>
</feature>
<evidence type="ECO:0000313" key="3">
    <source>
        <dbReference type="Proteomes" id="UP000243180"/>
    </source>
</evidence>
<feature type="transmembrane region" description="Helical" evidence="1">
    <location>
        <begin position="59"/>
        <end position="77"/>
    </location>
</feature>
<keyword evidence="3" id="KW-1185">Reference proteome</keyword>
<reference evidence="2 3" key="1">
    <citation type="submission" date="2015-05" db="EMBL/GenBank/DDBJ databases">
        <title>Complete genome sequence of a sulfur-oxidizing gammaproteobacterium strain HA5.</title>
        <authorList>
            <person name="Miura A."/>
            <person name="Kojima H."/>
            <person name="Fukui M."/>
        </authorList>
    </citation>
    <scope>NUCLEOTIDE SEQUENCE [LARGE SCALE GENOMIC DNA]</scope>
    <source>
        <strain evidence="2 3">HA5</strain>
    </source>
</reference>
<keyword evidence="1" id="KW-1133">Transmembrane helix</keyword>
<feature type="transmembrane region" description="Helical" evidence="1">
    <location>
        <begin position="122"/>
        <end position="144"/>
    </location>
</feature>
<dbReference type="InParanoid" id="A0A1B4XEK5"/>
<keyword evidence="1" id="KW-0472">Membrane</keyword>
<feature type="transmembrane region" description="Helical" evidence="1">
    <location>
        <begin position="31"/>
        <end position="47"/>
    </location>
</feature>
<organism evidence="2 3">
    <name type="scientific">Sulfuricaulis limicola</name>
    <dbReference type="NCBI Taxonomy" id="1620215"/>
    <lineage>
        <taxon>Bacteria</taxon>
        <taxon>Pseudomonadati</taxon>
        <taxon>Pseudomonadota</taxon>
        <taxon>Gammaproteobacteria</taxon>
        <taxon>Acidiferrobacterales</taxon>
        <taxon>Acidiferrobacteraceae</taxon>
        <taxon>Sulfuricaulis</taxon>
    </lineage>
</organism>
<evidence type="ECO:0000313" key="2">
    <source>
        <dbReference type="EMBL" id="BAV33213.1"/>
    </source>
</evidence>
<accession>A0A1B4XEK5</accession>